<dbReference type="PANTHER" id="PTHR24637:SF421">
    <property type="entry name" value="CUTICLE COLLAGEN DPY-2"/>
    <property type="match status" value="1"/>
</dbReference>
<dbReference type="RefSeq" id="WP_196935690.1">
    <property type="nucleotide sequence ID" value="NZ_MU158698.1"/>
</dbReference>
<keyword evidence="3" id="KW-1185">Reference proteome</keyword>
<sequence>MKALIRCLGLFFLFINLLLIYNCTKEGVVGPPGQEGTDGSTIYSGTTNPNNDVGLIGDYYYQITTSNFYGPKTADGWGSPTNLKGAVGSDGSPGAPGPTGPTGADGSKIWSGNTAPMSSLGKAGDYYFQTNTGNFYGPKIANSWGTAVNLKGSVGPKGEDGATIISGAAIPSASLGREGDYYFRSLTGDFYGPKTNSGWGTPTNLKGATGATGASGSIIHSGTIAPNNTLGNLNDFYFNKTTAEFYGPKTNSGWGVAVNLKGSVGPKGADGSKIITGAGIPTLSIGAVGDYYFRSLTGDFYGPKTASGWGIPTSLKGANGATGASGATILSGLVRPDTSLGRVGDFYFDKSTADFYGPKEPRNWGTPVNLKGPQGPPGTSDIMYSNWETYYPIAGTGQIQIPAPITQAILDKGEVAVYVKEFKGATLLGLYKIPYMSNHLTDLVEFRLELNRIIVYSRRGAIPSTDNQYRYVIIPGHIEIGSHQSRVNLSDYKKVMATYNIPE</sequence>
<dbReference type="PANTHER" id="PTHR24637">
    <property type="entry name" value="COLLAGEN"/>
    <property type="match status" value="1"/>
</dbReference>
<accession>A0A928UYR5</accession>
<comment type="caution">
    <text evidence="2">The sequence shown here is derived from an EMBL/GenBank/DDBJ whole genome shotgun (WGS) entry which is preliminary data.</text>
</comment>
<dbReference type="Proteomes" id="UP000616201">
    <property type="component" value="Unassembled WGS sequence"/>
</dbReference>
<reference evidence="2" key="1">
    <citation type="submission" date="2018-02" db="EMBL/GenBank/DDBJ databases">
        <authorList>
            <person name="Vasarhelyi B.M."/>
            <person name="Deshmukh S."/>
            <person name="Balint B."/>
            <person name="Kukolya J."/>
        </authorList>
    </citation>
    <scope>NUCLEOTIDE SEQUENCE</scope>
    <source>
        <strain evidence="2">KB22</strain>
    </source>
</reference>
<dbReference type="EMBL" id="PRDK01000003">
    <property type="protein sequence ID" value="MBE8713044.1"/>
    <property type="molecule type" value="Genomic_DNA"/>
</dbReference>
<feature type="region of interest" description="Disordered" evidence="1">
    <location>
        <begin position="80"/>
        <end position="111"/>
    </location>
</feature>
<organism evidence="2 3">
    <name type="scientific">Sphingobacterium hungaricum</name>
    <dbReference type="NCBI Taxonomy" id="2082723"/>
    <lineage>
        <taxon>Bacteria</taxon>
        <taxon>Pseudomonadati</taxon>
        <taxon>Bacteroidota</taxon>
        <taxon>Sphingobacteriia</taxon>
        <taxon>Sphingobacteriales</taxon>
        <taxon>Sphingobacteriaceae</taxon>
        <taxon>Sphingobacterium</taxon>
    </lineage>
</organism>
<dbReference type="AlphaFoldDB" id="A0A928UYR5"/>
<protein>
    <recommendedName>
        <fullName evidence="4">Collagen triple helix repeat-containing protein</fullName>
    </recommendedName>
</protein>
<evidence type="ECO:0000313" key="3">
    <source>
        <dbReference type="Proteomes" id="UP000616201"/>
    </source>
</evidence>
<proteinExistence type="predicted"/>
<evidence type="ECO:0000313" key="2">
    <source>
        <dbReference type="EMBL" id="MBE8713044.1"/>
    </source>
</evidence>
<gene>
    <name evidence="2" type="ORF">C4F49_05075</name>
</gene>
<evidence type="ECO:0000256" key="1">
    <source>
        <dbReference type="SAM" id="MobiDB-lite"/>
    </source>
</evidence>
<name>A0A928UYR5_9SPHI</name>
<evidence type="ECO:0008006" key="4">
    <source>
        <dbReference type="Google" id="ProtNLM"/>
    </source>
</evidence>